<dbReference type="Proteomes" id="UP000010798">
    <property type="component" value="Chromosome"/>
</dbReference>
<evidence type="ECO:0000313" key="2">
    <source>
        <dbReference type="Proteomes" id="UP000010798"/>
    </source>
</evidence>
<dbReference type="STRING" id="886293.Sinac_4816"/>
<dbReference type="Pfam" id="PF05988">
    <property type="entry name" value="DUF899"/>
    <property type="match status" value="1"/>
</dbReference>
<dbReference type="SUPFAM" id="SSF52833">
    <property type="entry name" value="Thioredoxin-like"/>
    <property type="match status" value="1"/>
</dbReference>
<protein>
    <recommendedName>
        <fullName evidence="3">Thioredoxin domain-containing protein</fullName>
    </recommendedName>
</protein>
<dbReference type="KEGG" id="saci:Sinac_4816"/>
<reference evidence="1 2" key="1">
    <citation type="submission" date="2012-02" db="EMBL/GenBank/DDBJ databases">
        <title>Complete sequence of chromosome of Singulisphaera acidiphila DSM 18658.</title>
        <authorList>
            <consortium name="US DOE Joint Genome Institute (JGI-PGF)"/>
            <person name="Lucas S."/>
            <person name="Copeland A."/>
            <person name="Lapidus A."/>
            <person name="Glavina del Rio T."/>
            <person name="Dalin E."/>
            <person name="Tice H."/>
            <person name="Bruce D."/>
            <person name="Goodwin L."/>
            <person name="Pitluck S."/>
            <person name="Peters L."/>
            <person name="Ovchinnikova G."/>
            <person name="Chertkov O."/>
            <person name="Kyrpides N."/>
            <person name="Mavromatis K."/>
            <person name="Ivanova N."/>
            <person name="Brettin T."/>
            <person name="Detter J.C."/>
            <person name="Han C."/>
            <person name="Larimer F."/>
            <person name="Land M."/>
            <person name="Hauser L."/>
            <person name="Markowitz V."/>
            <person name="Cheng J.-F."/>
            <person name="Hugenholtz P."/>
            <person name="Woyke T."/>
            <person name="Wu D."/>
            <person name="Tindall B."/>
            <person name="Pomrenke H."/>
            <person name="Brambilla E."/>
            <person name="Klenk H.-P."/>
            <person name="Eisen J.A."/>
        </authorList>
    </citation>
    <scope>NUCLEOTIDE SEQUENCE [LARGE SCALE GENOMIC DNA]</scope>
    <source>
        <strain evidence="2">ATCC BAA-1392 / DSM 18658 / VKM B-2454 / MOB10</strain>
    </source>
</reference>
<dbReference type="InterPro" id="IPR010296">
    <property type="entry name" value="DUF899_thioredox"/>
</dbReference>
<dbReference type="OrthoDB" id="9807535at2"/>
<organism evidence="1 2">
    <name type="scientific">Singulisphaera acidiphila (strain ATCC BAA-1392 / DSM 18658 / VKM B-2454 / MOB10)</name>
    <dbReference type="NCBI Taxonomy" id="886293"/>
    <lineage>
        <taxon>Bacteria</taxon>
        <taxon>Pseudomonadati</taxon>
        <taxon>Planctomycetota</taxon>
        <taxon>Planctomycetia</taxon>
        <taxon>Isosphaerales</taxon>
        <taxon>Isosphaeraceae</taxon>
        <taxon>Singulisphaera</taxon>
    </lineage>
</organism>
<accession>L0DK11</accession>
<dbReference type="HOGENOM" id="CLU_066898_2_0_0"/>
<dbReference type="RefSeq" id="WP_015248085.1">
    <property type="nucleotide sequence ID" value="NC_019892.1"/>
</dbReference>
<name>L0DK11_SINAD</name>
<gene>
    <name evidence="1" type="ordered locus">Sinac_4816</name>
</gene>
<keyword evidence="2" id="KW-1185">Reference proteome</keyword>
<proteinExistence type="predicted"/>
<evidence type="ECO:0000313" key="1">
    <source>
        <dbReference type="EMBL" id="AGA28976.1"/>
    </source>
</evidence>
<dbReference type="InterPro" id="IPR036249">
    <property type="entry name" value="Thioredoxin-like_sf"/>
</dbReference>
<dbReference type="EMBL" id="CP003364">
    <property type="protein sequence ID" value="AGA28976.1"/>
    <property type="molecule type" value="Genomic_DNA"/>
</dbReference>
<evidence type="ECO:0008006" key="3">
    <source>
        <dbReference type="Google" id="ProtNLM"/>
    </source>
</evidence>
<dbReference type="eggNOG" id="COG4312">
    <property type="taxonomic scope" value="Bacteria"/>
</dbReference>
<sequence length="259" mass="29129">MTDHAIVSPEAWIIARKELLEKEKELTRLSDEVSRQRRQLPWVKVEKPYRFEGPAGTETIADLFEGRSQLIVYHFMFAPGWTEGCPGCSFISDHIDGANLHLAHNDVTLIAVSRAPLAEFEAFKKRMGWRFKWVSSSGSDFNYDYHVSFTKEEVAQGKVHYNYEMSEHAAEDLHGISVFAKDAAGNVFHTYSSYARGGDILLGAHNYLDLTPKGRNETSTMNWVRHHDRYDNGPLVTLTANSVAPKSSDSCCGSVEDPA</sequence>
<dbReference type="AlphaFoldDB" id="L0DK11"/>